<proteinExistence type="predicted"/>
<protein>
    <submittedName>
        <fullName evidence="2">Uncharacterized protein</fullName>
    </submittedName>
</protein>
<feature type="transmembrane region" description="Helical" evidence="1">
    <location>
        <begin position="191"/>
        <end position="210"/>
    </location>
</feature>
<keyword evidence="3" id="KW-1185">Reference proteome</keyword>
<feature type="transmembrane region" description="Helical" evidence="1">
    <location>
        <begin position="12"/>
        <end position="28"/>
    </location>
</feature>
<dbReference type="EMBL" id="CP091511">
    <property type="protein sequence ID" value="UOO89316.1"/>
    <property type="molecule type" value="Genomic_DNA"/>
</dbReference>
<feature type="transmembrane region" description="Helical" evidence="1">
    <location>
        <begin position="78"/>
        <end position="97"/>
    </location>
</feature>
<evidence type="ECO:0000256" key="1">
    <source>
        <dbReference type="SAM" id="Phobius"/>
    </source>
</evidence>
<evidence type="ECO:0000313" key="3">
    <source>
        <dbReference type="Proteomes" id="UP000832011"/>
    </source>
</evidence>
<keyword evidence="1" id="KW-0472">Membrane</keyword>
<organism evidence="2 3">
    <name type="scientific">Vitreoscilla massiliensis</name>
    <dbReference type="NCBI Taxonomy" id="1689272"/>
    <lineage>
        <taxon>Bacteria</taxon>
        <taxon>Pseudomonadati</taxon>
        <taxon>Pseudomonadota</taxon>
        <taxon>Betaproteobacteria</taxon>
        <taxon>Neisseriales</taxon>
        <taxon>Neisseriaceae</taxon>
        <taxon>Vitreoscilla</taxon>
    </lineage>
</organism>
<name>A0ABY4E1U2_9NEIS</name>
<sequence>MGVLNVGDFFFGRWFWMPLAVCVSLLLYQTGKRALERAHIDDERVLNIPDRDVRQLWQDVSALNDLIGWFYTRVAGPYFLVFSVWNMVTLCFLAWDIPVVFDRSAWSLLWVTVLMVGLCLSNQGRIYHGDGYWSGFIGLDMRAFTNTLFALYESIGFQSRHTHGLTKMQSKNMAYIGHLLKLPPLLKCGMFVWYGAWMVWVLVATLRIAWFNL</sequence>
<dbReference type="Proteomes" id="UP000832011">
    <property type="component" value="Chromosome"/>
</dbReference>
<accession>A0ABY4E1U2</accession>
<keyword evidence="1" id="KW-0812">Transmembrane</keyword>
<keyword evidence="1" id="KW-1133">Transmembrane helix</keyword>
<gene>
    <name evidence="2" type="ORF">LVJ82_18035</name>
</gene>
<dbReference type="RefSeq" id="WP_058357016.1">
    <property type="nucleotide sequence ID" value="NZ_CABKVG010000010.1"/>
</dbReference>
<evidence type="ECO:0000313" key="2">
    <source>
        <dbReference type="EMBL" id="UOO89316.1"/>
    </source>
</evidence>
<reference evidence="2 3" key="1">
    <citation type="journal article" date="2022" name="Res Sq">
        <title>Evolution of multicellular longitudinally dividing oral cavity symbionts (Neisseriaceae).</title>
        <authorList>
            <person name="Nyongesa S."/>
            <person name="Weber P."/>
            <person name="Bernet E."/>
            <person name="Pullido F."/>
            <person name="Nieckarz M."/>
            <person name="Delaby M."/>
            <person name="Nieves C."/>
            <person name="Viehboeck T."/>
            <person name="Krause N."/>
            <person name="Rivera-Millot A."/>
            <person name="Nakamura A."/>
            <person name="Vischer N."/>
            <person name="VanNieuwenhze M."/>
            <person name="Brun Y."/>
            <person name="Cava F."/>
            <person name="Bulgheresi S."/>
            <person name="Veyrier F."/>
        </authorList>
    </citation>
    <scope>NUCLEOTIDE SEQUENCE [LARGE SCALE GENOMIC DNA]</scope>
    <source>
        <strain evidence="2 3">SN4</strain>
    </source>
</reference>